<keyword evidence="18" id="KW-0687">Ribonucleoprotein</keyword>
<comment type="function">
    <text evidence="21">Plays an essential role virus particle assembly and budding. Acts by interacting with viral ribonucleocapsid and host members of the ESCRT (endosomal sorting complex required for transport) system such as host VPS4, PDCD6IP/ALIX, NEDD4 or TGS101. The interaction with host E3 ubiquitin ligase SMURF2 also facilitates virus budding. May play a role in immune cell dysfunction by being packaged into exosomes that can decrease the viability of recipient cells (via RNAi suppression and exosome-bystander apoptosis).</text>
</comment>
<dbReference type="PIRSF" id="PIRSF018327">
    <property type="entry name" value="VP40_FiloV"/>
    <property type="match status" value="1"/>
</dbReference>
<protein>
    <recommendedName>
        <fullName evidence="4 23">Matrix protein VP40</fullName>
    </recommendedName>
    <alternativeName>
        <fullName evidence="23">Membrane-associated protein VP40</fullName>
    </alternativeName>
</protein>
<dbReference type="GO" id="GO:0033645">
    <property type="term" value="C:host cell endomembrane system"/>
    <property type="evidence" value="ECO:0007669"/>
    <property type="project" value="UniProtKB-SubCell"/>
</dbReference>
<dbReference type="Gene3D" id="2.60.510.10">
    <property type="entry name" value="EV matrix protein"/>
    <property type="match status" value="1"/>
</dbReference>
<evidence type="ECO:0000256" key="14">
    <source>
        <dbReference type="ARBA" id="ARBA00022884"/>
    </source>
</evidence>
<evidence type="ECO:0000256" key="18">
    <source>
        <dbReference type="ARBA" id="ARBA00023274"/>
    </source>
</evidence>
<keyword evidence="19" id="KW-0899">Viral immunoevasion</keyword>
<evidence type="ECO:0000256" key="10">
    <source>
        <dbReference type="ARBA" id="ARBA00022632"/>
    </source>
</evidence>
<comment type="similarity">
    <text evidence="3 23">Belongs to the filoviridae matrix protein VP40 family.</text>
</comment>
<keyword evidence="6" id="KW-0941">Suppressor of RNA silencing</keyword>
<accession>A0A075WBZ0</accession>
<proteinExistence type="inferred from homology"/>
<evidence type="ECO:0000256" key="6">
    <source>
        <dbReference type="ARBA" id="ARBA00022463"/>
    </source>
</evidence>
<evidence type="ECO:0000256" key="11">
    <source>
        <dbReference type="ARBA" id="ARBA00022637"/>
    </source>
</evidence>
<keyword evidence="13 23" id="KW-1043">Host membrane</keyword>
<evidence type="ECO:0000256" key="9">
    <source>
        <dbReference type="ARBA" id="ARBA00022612"/>
    </source>
</evidence>
<evidence type="ECO:0000256" key="22">
    <source>
        <dbReference type="ARBA" id="ARBA00046555"/>
    </source>
</evidence>
<keyword evidence="10" id="KW-1090">Inhibition of host innate immune response by virus</keyword>
<dbReference type="GO" id="GO:0020002">
    <property type="term" value="C:host cell plasma membrane"/>
    <property type="evidence" value="ECO:0007669"/>
    <property type="project" value="UniProtKB-SubCell"/>
</dbReference>
<dbReference type="GO" id="GO:0052170">
    <property type="term" value="P:symbiont-mediated suppression of host innate immune response"/>
    <property type="evidence" value="ECO:0007669"/>
    <property type="project" value="UniProtKB-KW"/>
</dbReference>
<evidence type="ECO:0000313" key="24">
    <source>
        <dbReference type="EMBL" id="AIG96552.1"/>
    </source>
</evidence>
<evidence type="ECO:0000256" key="13">
    <source>
        <dbReference type="ARBA" id="ARBA00022870"/>
    </source>
</evidence>
<evidence type="ECO:0000256" key="4">
    <source>
        <dbReference type="ARBA" id="ARBA00017011"/>
    </source>
</evidence>
<evidence type="ECO:0000256" key="16">
    <source>
        <dbReference type="ARBA" id="ARBA00023046"/>
    </source>
</evidence>
<evidence type="ECO:0000256" key="8">
    <source>
        <dbReference type="ARBA" id="ARBA00022581"/>
    </source>
</evidence>
<keyword evidence="14" id="KW-0694">RNA-binding</keyword>
<evidence type="ECO:0000256" key="12">
    <source>
        <dbReference type="ARBA" id="ARBA00022844"/>
    </source>
</evidence>
<evidence type="ECO:0000256" key="15">
    <source>
        <dbReference type="ARBA" id="ARBA00022953"/>
    </source>
</evidence>
<dbReference type="GO" id="GO:0039660">
    <property type="term" value="F:structural constituent of virion"/>
    <property type="evidence" value="ECO:0007669"/>
    <property type="project" value="UniProtKB-UniRule"/>
</dbReference>
<evidence type="ECO:0000256" key="21">
    <source>
        <dbReference type="ARBA" id="ARBA00045627"/>
    </source>
</evidence>
<keyword evidence="11 23" id="KW-1198">Viral budding</keyword>
<evidence type="ECO:0000256" key="17">
    <source>
        <dbReference type="ARBA" id="ARBA00023136"/>
    </source>
</evidence>
<evidence type="ECO:0000256" key="1">
    <source>
        <dbReference type="ARBA" id="ARBA00004261"/>
    </source>
</evidence>
<evidence type="ECO:0000313" key="25">
    <source>
        <dbReference type="Proteomes" id="UP000108152"/>
    </source>
</evidence>
<dbReference type="Pfam" id="PF07447">
    <property type="entry name" value="Matrix_Filo"/>
    <property type="match status" value="1"/>
</dbReference>
<keyword evidence="9 23" id="KW-1188">Viral release from host cell</keyword>
<dbReference type="Proteomes" id="UP000108152">
    <property type="component" value="Genome"/>
</dbReference>
<comment type="subunit">
    <text evidence="22">Homodimer. Homohexamer. Homooctamer. Exists as a dimer until it reorganizes at the plasma membrane into a hexameric form using phosphatidylinositol 4,5-bisphosphate (PI(4,5)P2). Hexamers are critical for budding. Octamers function in genome replication and RNA binding. Interacts with host TSG101. As a homohexamer, interacts with the WW domain 3 of host NEDD4. Interacts with the nucleoprotein/NP. Interacts (via YPx(n)L/I motif) with host PDCD6IP/ALIX; this interaction supports efficient egress of viral particles. Interacts with VP35. Interacts with host ITCH; this interaction is required for efficient egress. Interacts (via PPXY motif) with host SMURF2 (via WW domains); the interaction positively regulates virus budding.</text>
</comment>
<evidence type="ECO:0000256" key="5">
    <source>
        <dbReference type="ARBA" id="ARBA00022462"/>
    </source>
</evidence>
<dbReference type="InterPro" id="IPR038057">
    <property type="entry name" value="EV_matrix_sf"/>
</dbReference>
<dbReference type="GO" id="GO:0039702">
    <property type="term" value="P:viral budding via host ESCRT complex"/>
    <property type="evidence" value="ECO:0007669"/>
    <property type="project" value="UniProtKB-UniRule"/>
</dbReference>
<name>A0A075WBZ0_9MONO</name>
<dbReference type="GO" id="GO:0055036">
    <property type="term" value="C:virion membrane"/>
    <property type="evidence" value="ECO:0007669"/>
    <property type="project" value="UniProtKB-SubCell"/>
</dbReference>
<evidence type="ECO:0000256" key="2">
    <source>
        <dbReference type="ARBA" id="ARBA00004501"/>
    </source>
</evidence>
<evidence type="ECO:0000256" key="3">
    <source>
        <dbReference type="ARBA" id="ARBA00005258"/>
    </source>
</evidence>
<evidence type="ECO:0000256" key="23">
    <source>
        <dbReference type="PIRNR" id="PIRNR018327"/>
    </source>
</evidence>
<organism evidence="24 25">
    <name type="scientific">Zaire ebolavirus</name>
    <dbReference type="NCBI Taxonomy" id="186538"/>
    <lineage>
        <taxon>Viruses</taxon>
        <taxon>Riboviria</taxon>
        <taxon>Orthornavirae</taxon>
        <taxon>Negarnaviricota</taxon>
        <taxon>Haploviricotina</taxon>
        <taxon>Monjiviricetes</taxon>
        <taxon>Mononegavirales</taxon>
        <taxon>Filoviridae</taxon>
        <taxon>Orthoebolavirus</taxon>
        <taxon>Orthoebolavirus zairense</taxon>
    </lineage>
</organism>
<keyword evidence="8 23" id="KW-0945">Host-virus interaction</keyword>
<keyword evidence="17 23" id="KW-0472">Membrane</keyword>
<keyword evidence="7 23" id="KW-1032">Host cell membrane</keyword>
<sequence>MRRVILPTAPPEYMEAIYPARSNSTIARGGNSNTGFLTPESVNGDTPSNPLRPIADDTIDHASHTPGSVSSAFILEAMVNVISGPKVLMKQIPTWLPLGVADQKTYSFDSTTAAIMLASYTITHFGKATNPLVRVNRLGPGIPDHPLRLLRIGNQAFLQEFVLPPVQLPQYFTFDLTALKLITQPLPAATWTDDTPTGSNGALRPGISFHPKLRPILLPNKSGKKGNSADLTSPEKIQAIMTSLQDFKIVPIDPTKNIMGIEVPETLVHKLTGKKVTSKNGQPIIPVLLPKYIGLDPVAPGDLTMVITQDCDTCHSPASLPAVVEK</sequence>
<keyword evidence="15" id="KW-0693">Viral RNA replication</keyword>
<keyword evidence="16" id="KW-1039">Host endosome</keyword>
<evidence type="ECO:0000256" key="19">
    <source>
        <dbReference type="ARBA" id="ARBA00023280"/>
    </source>
</evidence>
<gene>
    <name evidence="24" type="primary">VP40</name>
</gene>
<dbReference type="InterPro" id="IPR035092">
    <property type="entry name" value="EV_matrix_protein_C"/>
</dbReference>
<evidence type="ECO:0000256" key="7">
    <source>
        <dbReference type="ARBA" id="ARBA00022511"/>
    </source>
</evidence>
<evidence type="ECO:0000256" key="20">
    <source>
        <dbReference type="ARBA" id="ARBA00023311"/>
    </source>
</evidence>
<dbReference type="GO" id="GO:0044185">
    <property type="term" value="C:host cell late endosome membrane"/>
    <property type="evidence" value="ECO:0007669"/>
    <property type="project" value="UniProtKB-SubCell"/>
</dbReference>
<dbReference type="SUPFAM" id="SSF50012">
    <property type="entry name" value="EV matrix protein"/>
    <property type="match status" value="2"/>
</dbReference>
<dbReference type="GO" id="GO:1990904">
    <property type="term" value="C:ribonucleoprotein complex"/>
    <property type="evidence" value="ECO:0007669"/>
    <property type="project" value="UniProtKB-KW"/>
</dbReference>
<dbReference type="EMBL" id="KM233109">
    <property type="protein sequence ID" value="AIG96552.1"/>
    <property type="molecule type" value="Viral_cRNA"/>
</dbReference>
<comment type="subcellular location">
    <subcellularLocation>
        <location evidence="2 23">Host cell membrane</location>
        <topology evidence="2 23">Peripheral membrane protein</topology>
        <orientation evidence="2 23">Cytoplasmic side</orientation>
    </subcellularLocation>
    <subcellularLocation>
        <location evidence="1">Host late endosome membrane</location>
        <topology evidence="1">Peripheral membrane protein</topology>
    </subcellularLocation>
    <subcellularLocation>
        <location evidence="23">Virion membrane</location>
        <topology evidence="23">Peripheral membrane protein</topology>
    </subcellularLocation>
    <subcellularLocation>
        <location evidence="23">Host endomembrane system</location>
        <topology evidence="23">Peripheral membrane protein</topology>
    </subcellularLocation>
    <text evidence="23">In virion, localizes on the intravirional side of the membrane. In the host cell, it is found associated with virus-induced membrane proliferation foci and probably also in multivesicular bodies. These VP40-enriched membrane clusters are then redistributed to the plasma membrane where budding takes place.</text>
</comment>
<keyword evidence="12 23" id="KW-0946">Virion</keyword>
<dbReference type="Gene3D" id="2.70.20.20">
    <property type="entry name" value="Matrix protein VP40, N-terminal domain"/>
    <property type="match status" value="1"/>
</dbReference>
<comment type="function">
    <text evidence="23">Plays an essential role virus particle assembly and budding. Promotes virus assembly and budding by interacting with host proteins of the multivesicular body pathway.</text>
</comment>
<keyword evidence="20 23" id="KW-0468">Viral matrix protein</keyword>
<keyword evidence="5 23" id="KW-1187">Viral budding via the host ESCRT complexes</keyword>
<dbReference type="InterPro" id="IPR008986">
    <property type="entry name" value="EV_matrix"/>
</dbReference>
<dbReference type="GO" id="GO:0003723">
    <property type="term" value="F:RNA binding"/>
    <property type="evidence" value="ECO:0007669"/>
    <property type="project" value="UniProtKB-KW"/>
</dbReference>
<dbReference type="InterPro" id="IPR043079">
    <property type="entry name" value="EV_matrix_protein_N"/>
</dbReference>
<reference evidence="24 25" key="1">
    <citation type="journal article" date="2014" name="Science">
        <title>Genomic surveillance elucidates Ebola virus origin and transmission during the 2014 outbreak.</title>
        <authorList>
            <person name="Gire S.K."/>
            <person name="Goba A."/>
            <person name="Andersen K.G."/>
            <person name="Sealfon R.S."/>
            <person name="Park D.J."/>
            <person name="Kanneh L."/>
            <person name="Jalloh S."/>
            <person name="Momoh M."/>
            <person name="Fullah M."/>
            <person name="Dudas G."/>
            <person name="Wohl S."/>
            <person name="Moses L.M."/>
            <person name="Yozwiak N.L."/>
            <person name="Winnicki S."/>
            <person name="Matranga C.B."/>
            <person name="Malboeuf C.M."/>
            <person name="Qu J."/>
            <person name="Gladden A.D."/>
            <person name="Schaffner S.F."/>
            <person name="Yang X."/>
            <person name="Jiang P.P."/>
            <person name="Nekoui M."/>
            <person name="Colubri A."/>
            <person name="Coomber M.R."/>
            <person name="Fonnie M."/>
            <person name="Moigboi A."/>
            <person name="Gbakie M."/>
            <person name="Kamara F.K."/>
            <person name="Tucker V."/>
            <person name="Konuwa E."/>
            <person name="Saffa S."/>
            <person name="Sellu J."/>
            <person name="Jalloh A.A."/>
            <person name="Kovoma A."/>
            <person name="Koninga J."/>
            <person name="Mustapha I."/>
            <person name="Kargbo K."/>
            <person name="Foday M."/>
            <person name="Yillah M."/>
            <person name="Kanneh F."/>
            <person name="Robert W."/>
            <person name="Massally J.L."/>
            <person name="Chapman S.B."/>
            <person name="Bochicchio J."/>
            <person name="Murphy C."/>
            <person name="Nusbaum C."/>
            <person name="Young S."/>
            <person name="Birren B.W."/>
            <person name="Grant D.S."/>
            <person name="Scheiffelin J.S."/>
            <person name="Lander E.S."/>
            <person name="Happi C."/>
            <person name="Gevao S.M."/>
            <person name="Gnirke A."/>
            <person name="Rambaut A."/>
            <person name="Garry R.F."/>
            <person name="Khan S.H."/>
            <person name="Sabeti P.C."/>
        </authorList>
    </citation>
    <scope>NUCLEOTIDE SEQUENCE [LARGE SCALE GENOMIC DNA]</scope>
    <source>
        <strain evidence="24">Ebola virus/H.sapiens-wt/SLE/2014/Makona-G3846</strain>
    </source>
</reference>